<proteinExistence type="predicted"/>
<evidence type="ECO:0000256" key="1">
    <source>
        <dbReference type="SAM" id="MobiDB-lite"/>
    </source>
</evidence>
<organism evidence="2 3">
    <name type="scientific">Prunus armeniaca</name>
    <name type="common">Apricot</name>
    <name type="synonym">Armeniaca vulgaris</name>
    <dbReference type="NCBI Taxonomy" id="36596"/>
    <lineage>
        <taxon>Eukaryota</taxon>
        <taxon>Viridiplantae</taxon>
        <taxon>Streptophyta</taxon>
        <taxon>Embryophyta</taxon>
        <taxon>Tracheophyta</taxon>
        <taxon>Spermatophyta</taxon>
        <taxon>Magnoliopsida</taxon>
        <taxon>eudicotyledons</taxon>
        <taxon>Gunneridae</taxon>
        <taxon>Pentapetalae</taxon>
        <taxon>rosids</taxon>
        <taxon>fabids</taxon>
        <taxon>Rosales</taxon>
        <taxon>Rosaceae</taxon>
        <taxon>Amygdaloideae</taxon>
        <taxon>Amygdaleae</taxon>
        <taxon>Prunus</taxon>
    </lineage>
</organism>
<sequence length="110" mass="12749">MGGRRRRRNSENRPRRCLGARQPPRLLLGARRLLLGSTYFKGAQEEIMEAEKDERRRSGIRDTNLGSVDLFDLNKAVLEFDDTYAYGYKQRFFGRSCAAARGGRRERTHV</sequence>
<dbReference type="AlphaFoldDB" id="A0A6J5UNN1"/>
<evidence type="ECO:0000313" key="2">
    <source>
        <dbReference type="EMBL" id="CAB4276805.1"/>
    </source>
</evidence>
<dbReference type="EMBL" id="CAEKDK010000004">
    <property type="protein sequence ID" value="CAB4276805.1"/>
    <property type="molecule type" value="Genomic_DNA"/>
</dbReference>
<evidence type="ECO:0000313" key="3">
    <source>
        <dbReference type="Proteomes" id="UP000507222"/>
    </source>
</evidence>
<dbReference type="Proteomes" id="UP000507222">
    <property type="component" value="Unassembled WGS sequence"/>
</dbReference>
<gene>
    <name evidence="2" type="ORF">CURHAP_LOCUS26086</name>
</gene>
<name>A0A6J5UNN1_PRUAR</name>
<protein>
    <submittedName>
        <fullName evidence="2">Uncharacterized protein</fullName>
    </submittedName>
</protein>
<feature type="region of interest" description="Disordered" evidence="1">
    <location>
        <begin position="1"/>
        <end position="21"/>
    </location>
</feature>
<accession>A0A6J5UNN1</accession>
<reference evidence="2 3" key="1">
    <citation type="submission" date="2020-05" db="EMBL/GenBank/DDBJ databases">
        <authorList>
            <person name="Campoy J."/>
            <person name="Schneeberger K."/>
            <person name="Spophaly S."/>
        </authorList>
    </citation>
    <scope>NUCLEOTIDE SEQUENCE [LARGE SCALE GENOMIC DNA]</scope>
    <source>
        <strain evidence="2">PruArmRojPasFocal</strain>
    </source>
</reference>